<evidence type="ECO:0000313" key="3">
    <source>
        <dbReference type="EMBL" id="MFC7328887.1"/>
    </source>
</evidence>
<dbReference type="SUPFAM" id="SSF52266">
    <property type="entry name" value="SGNH hydrolase"/>
    <property type="match status" value="1"/>
</dbReference>
<feature type="compositionally biased region" description="Basic and acidic residues" evidence="1">
    <location>
        <begin position="310"/>
        <end position="328"/>
    </location>
</feature>
<dbReference type="InterPro" id="IPR013830">
    <property type="entry name" value="SGNH_hydro"/>
</dbReference>
<dbReference type="InterPro" id="IPR036514">
    <property type="entry name" value="SGNH_hydro_sf"/>
</dbReference>
<evidence type="ECO:0000313" key="4">
    <source>
        <dbReference type="Proteomes" id="UP001596540"/>
    </source>
</evidence>
<dbReference type="Pfam" id="PF13472">
    <property type="entry name" value="Lipase_GDSL_2"/>
    <property type="match status" value="1"/>
</dbReference>
<protein>
    <submittedName>
        <fullName evidence="3">SGNH/GDSL hydrolase family protein</fullName>
        <ecNumber evidence="3">3.1.-.-</ecNumber>
    </submittedName>
</protein>
<feature type="domain" description="SGNH hydrolase-type esterase" evidence="2">
    <location>
        <begin position="26"/>
        <end position="206"/>
    </location>
</feature>
<sequence length="354" mass="38041">MATNEPPGTPTAAERISVLPGGSYVALGDSLSAGLEDRYADGTSPHSATPQGGYRGFTDLLALRMTAERPDLRYANLAIRGRAVAHILGEQVDQALALRPGVVTITAGGNDIMDTGFDAGAVAARYERGVRRLRSAGAEVVMVGLHDIGTMPVLRWGRDKVRALNERLAEVAERNDCVFVDLYRLPVLRDPRAFDPDRVHYNAAGHLIVAAHVGERIGLPFPHSPHSMGWSDPAALLNTNGAWVRRYVLPALYRNLTGRTTGDGVPPKRPTAAPLANAGEGARLTPPPDRPGLLPAGDPEQRRLAGWTARDVRARSIAEVAHRLRDSPRTPGPAAARSQTARPAGPQRRSARRR</sequence>
<dbReference type="PANTHER" id="PTHR43784">
    <property type="entry name" value="GDSL-LIKE LIPASE/ACYLHYDROLASE, PUTATIVE (AFU_ORTHOLOGUE AFUA_2G00820)-RELATED"/>
    <property type="match status" value="1"/>
</dbReference>
<reference evidence="4" key="1">
    <citation type="journal article" date="2019" name="Int. J. Syst. Evol. Microbiol.">
        <title>The Global Catalogue of Microorganisms (GCM) 10K type strain sequencing project: providing services to taxonomists for standard genome sequencing and annotation.</title>
        <authorList>
            <consortium name="The Broad Institute Genomics Platform"/>
            <consortium name="The Broad Institute Genome Sequencing Center for Infectious Disease"/>
            <person name="Wu L."/>
            <person name="Ma J."/>
        </authorList>
    </citation>
    <scope>NUCLEOTIDE SEQUENCE [LARGE SCALE GENOMIC DNA]</scope>
    <source>
        <strain evidence="4">CGMCC 4.7382</strain>
    </source>
</reference>
<evidence type="ECO:0000259" key="2">
    <source>
        <dbReference type="Pfam" id="PF13472"/>
    </source>
</evidence>
<keyword evidence="3" id="KW-0378">Hydrolase</keyword>
<dbReference type="InterPro" id="IPR053140">
    <property type="entry name" value="GDSL_Rv0518-like"/>
</dbReference>
<evidence type="ECO:0000256" key="1">
    <source>
        <dbReference type="SAM" id="MobiDB-lite"/>
    </source>
</evidence>
<comment type="caution">
    <text evidence="3">The sequence shown here is derived from an EMBL/GenBank/DDBJ whole genome shotgun (WGS) entry which is preliminary data.</text>
</comment>
<dbReference type="PANTHER" id="PTHR43784:SF2">
    <property type="entry name" value="GDSL-LIKE LIPASE_ACYLHYDROLASE, PUTATIVE (AFU_ORTHOLOGUE AFUA_2G00820)-RELATED"/>
    <property type="match status" value="1"/>
</dbReference>
<gene>
    <name evidence="3" type="ORF">ACFQRF_14150</name>
</gene>
<dbReference type="CDD" id="cd01832">
    <property type="entry name" value="SGNH_hydrolase_like_1"/>
    <property type="match status" value="1"/>
</dbReference>
<dbReference type="RefSeq" id="WP_379871541.1">
    <property type="nucleotide sequence ID" value="NZ_JBHTBH010000006.1"/>
</dbReference>
<accession>A0ABW2KFY8</accession>
<organism evidence="3 4">
    <name type="scientific">Marinactinospora rubrisoli</name>
    <dbReference type="NCBI Taxonomy" id="2715399"/>
    <lineage>
        <taxon>Bacteria</taxon>
        <taxon>Bacillati</taxon>
        <taxon>Actinomycetota</taxon>
        <taxon>Actinomycetes</taxon>
        <taxon>Streptosporangiales</taxon>
        <taxon>Nocardiopsidaceae</taxon>
        <taxon>Marinactinospora</taxon>
    </lineage>
</organism>
<feature type="region of interest" description="Disordered" evidence="1">
    <location>
        <begin position="258"/>
        <end position="354"/>
    </location>
</feature>
<keyword evidence="4" id="KW-1185">Reference proteome</keyword>
<dbReference type="EC" id="3.1.-.-" evidence="3"/>
<dbReference type="EMBL" id="JBHTBH010000006">
    <property type="protein sequence ID" value="MFC7328887.1"/>
    <property type="molecule type" value="Genomic_DNA"/>
</dbReference>
<proteinExistence type="predicted"/>
<dbReference type="GO" id="GO:0016787">
    <property type="term" value="F:hydrolase activity"/>
    <property type="evidence" value="ECO:0007669"/>
    <property type="project" value="UniProtKB-KW"/>
</dbReference>
<name>A0ABW2KFY8_9ACTN</name>
<dbReference type="Proteomes" id="UP001596540">
    <property type="component" value="Unassembled WGS sequence"/>
</dbReference>
<dbReference type="Gene3D" id="3.40.50.1110">
    <property type="entry name" value="SGNH hydrolase"/>
    <property type="match status" value="1"/>
</dbReference>